<evidence type="ECO:0000259" key="11">
    <source>
        <dbReference type="PROSITE" id="PS51523"/>
    </source>
</evidence>
<dbReference type="NCBIfam" id="TIGR01566">
    <property type="entry name" value="ZF_HD_prot_N"/>
    <property type="match status" value="1"/>
</dbReference>
<evidence type="ECO:0000256" key="1">
    <source>
        <dbReference type="ARBA" id="ARBA00004123"/>
    </source>
</evidence>
<feature type="region of interest" description="Disordered" evidence="10">
    <location>
        <begin position="164"/>
        <end position="185"/>
    </location>
</feature>
<evidence type="ECO:0000256" key="10">
    <source>
        <dbReference type="SAM" id="MobiDB-lite"/>
    </source>
</evidence>
<keyword evidence="7" id="KW-0371">Homeobox</keyword>
<dbReference type="EMBL" id="JACEIK010000510">
    <property type="protein sequence ID" value="MCD7458280.1"/>
    <property type="molecule type" value="Genomic_DNA"/>
</dbReference>
<accession>A0ABS8SHK5</accession>
<keyword evidence="13" id="KW-1185">Reference proteome</keyword>
<feature type="compositionally biased region" description="Basic and acidic residues" evidence="10">
    <location>
        <begin position="1"/>
        <end position="11"/>
    </location>
</feature>
<evidence type="ECO:0000313" key="12">
    <source>
        <dbReference type="EMBL" id="MCD7458280.1"/>
    </source>
</evidence>
<organism evidence="12 13">
    <name type="scientific">Datura stramonium</name>
    <name type="common">Jimsonweed</name>
    <name type="synonym">Common thornapple</name>
    <dbReference type="NCBI Taxonomy" id="4076"/>
    <lineage>
        <taxon>Eukaryota</taxon>
        <taxon>Viridiplantae</taxon>
        <taxon>Streptophyta</taxon>
        <taxon>Embryophyta</taxon>
        <taxon>Tracheophyta</taxon>
        <taxon>Spermatophyta</taxon>
        <taxon>Magnoliopsida</taxon>
        <taxon>eudicotyledons</taxon>
        <taxon>Gunneridae</taxon>
        <taxon>Pentapetalae</taxon>
        <taxon>asterids</taxon>
        <taxon>lamiids</taxon>
        <taxon>Solanales</taxon>
        <taxon>Solanaceae</taxon>
        <taxon>Solanoideae</taxon>
        <taxon>Datureae</taxon>
        <taxon>Datura</taxon>
    </lineage>
</organism>
<keyword evidence="9" id="KW-0539">Nucleus</keyword>
<evidence type="ECO:0000313" key="13">
    <source>
        <dbReference type="Proteomes" id="UP000823775"/>
    </source>
</evidence>
<comment type="subcellular location">
    <subcellularLocation>
        <location evidence="1">Nucleus</location>
    </subcellularLocation>
</comment>
<feature type="domain" description="ZF-HD dimerization-type" evidence="11">
    <location>
        <begin position="87"/>
        <end position="136"/>
    </location>
</feature>
<proteinExistence type="predicted"/>
<keyword evidence="5" id="KW-0805">Transcription regulation</keyword>
<keyword evidence="6" id="KW-0238">DNA-binding</keyword>
<dbReference type="PANTHER" id="PTHR31948:SF60">
    <property type="entry name" value="ZINC-FINGER HOMEODOMAIN PROTEIN 5"/>
    <property type="match status" value="1"/>
</dbReference>
<dbReference type="NCBIfam" id="TIGR01565">
    <property type="entry name" value="homeo_ZF_HD"/>
    <property type="match status" value="1"/>
</dbReference>
<keyword evidence="2" id="KW-0479">Metal-binding</keyword>
<evidence type="ECO:0000256" key="7">
    <source>
        <dbReference type="ARBA" id="ARBA00023155"/>
    </source>
</evidence>
<evidence type="ECO:0000256" key="2">
    <source>
        <dbReference type="ARBA" id="ARBA00022723"/>
    </source>
</evidence>
<feature type="region of interest" description="Disordered" evidence="10">
    <location>
        <begin position="1"/>
        <end position="61"/>
    </location>
</feature>
<evidence type="ECO:0000256" key="4">
    <source>
        <dbReference type="ARBA" id="ARBA00022833"/>
    </source>
</evidence>
<protein>
    <recommendedName>
        <fullName evidence="11">ZF-HD dimerization-type domain-containing protein</fullName>
    </recommendedName>
</protein>
<keyword evidence="4" id="KW-0862">Zinc</keyword>
<evidence type="ECO:0000256" key="8">
    <source>
        <dbReference type="ARBA" id="ARBA00023163"/>
    </source>
</evidence>
<keyword evidence="3" id="KW-0863">Zinc-finger</keyword>
<evidence type="ECO:0000256" key="9">
    <source>
        <dbReference type="ARBA" id="ARBA00023242"/>
    </source>
</evidence>
<dbReference type="SUPFAM" id="SSF46689">
    <property type="entry name" value="Homeodomain-like"/>
    <property type="match status" value="1"/>
</dbReference>
<comment type="caution">
    <text evidence="12">The sequence shown here is derived from an EMBL/GenBank/DDBJ whole genome shotgun (WGS) entry which is preliminary data.</text>
</comment>
<dbReference type="InterPro" id="IPR006456">
    <property type="entry name" value="ZF_HD_homeobox_Cys/His_dimer"/>
</dbReference>
<feature type="compositionally biased region" description="Basic residues" evidence="10">
    <location>
        <begin position="172"/>
        <end position="182"/>
    </location>
</feature>
<name>A0ABS8SHK5_DATST</name>
<dbReference type="Proteomes" id="UP000823775">
    <property type="component" value="Unassembled WGS sequence"/>
</dbReference>
<gene>
    <name evidence="12" type="ORF">HAX54_037780</name>
</gene>
<dbReference type="InterPro" id="IPR006455">
    <property type="entry name" value="Homeodomain_ZF_HD"/>
</dbReference>
<dbReference type="PROSITE" id="PS51523">
    <property type="entry name" value="ZF_HD_DIMER"/>
    <property type="match status" value="1"/>
</dbReference>
<evidence type="ECO:0000256" key="3">
    <source>
        <dbReference type="ARBA" id="ARBA00022771"/>
    </source>
</evidence>
<dbReference type="InterPro" id="IPR009057">
    <property type="entry name" value="Homeodomain-like_sf"/>
</dbReference>
<evidence type="ECO:0000256" key="5">
    <source>
        <dbReference type="ARBA" id="ARBA00023015"/>
    </source>
</evidence>
<reference evidence="12 13" key="1">
    <citation type="journal article" date="2021" name="BMC Genomics">
        <title>Datura genome reveals duplications of psychoactive alkaloid biosynthetic genes and high mutation rate following tissue culture.</title>
        <authorList>
            <person name="Rajewski A."/>
            <person name="Carter-House D."/>
            <person name="Stajich J."/>
            <person name="Litt A."/>
        </authorList>
    </citation>
    <scope>NUCLEOTIDE SEQUENCE [LARGE SCALE GENOMIC DNA]</scope>
    <source>
        <strain evidence="12">AR-01</strain>
    </source>
</reference>
<evidence type="ECO:0000256" key="6">
    <source>
        <dbReference type="ARBA" id="ARBA00023125"/>
    </source>
</evidence>
<dbReference type="Pfam" id="PF04770">
    <property type="entry name" value="ZF-HD_dimer"/>
    <property type="match status" value="1"/>
</dbReference>
<dbReference type="Gene3D" id="1.10.10.60">
    <property type="entry name" value="Homeodomain-like"/>
    <property type="match status" value="1"/>
</dbReference>
<sequence length="310" mass="33646">MALAGEEKEMRMPGGSLGYHSLEQNTDQGGNHILGPPSIIQDHEKSSSGGGGGATPMPAGVAPYNSASAGGGGGSNKLNKIMSRARYRECLKNHAANIGGNVTDGCGEFMPSGEEGTLEALKCAACNCHRNFHRKEQPNNVGVGDNNNNAGIMVVHPLQLPQPLPSPIPSLNHHHHHHHQHGGGRSIWTTMPPQPVKMAFGGSGGSGATDSSSEELNFNTYHQQASSVPPQPQQPFVLAKKRFRTKFSQEQKEKMLEFAEKLGWRIPREDDTEVQRFCSQVGVKRQVFKVWMHNNKNPSAKKNTLQEDQP</sequence>
<dbReference type="PANTHER" id="PTHR31948">
    <property type="entry name" value="ZINC-FINGER HOMEODOMAIN PROTEIN 2"/>
    <property type="match status" value="1"/>
</dbReference>
<keyword evidence="8" id="KW-0804">Transcription</keyword>